<dbReference type="Pfam" id="PF00534">
    <property type="entry name" value="Glycos_transf_1"/>
    <property type="match status" value="1"/>
</dbReference>
<dbReference type="InterPro" id="IPR001296">
    <property type="entry name" value="Glyco_trans_1"/>
</dbReference>
<evidence type="ECO:0000259" key="1">
    <source>
        <dbReference type="Pfam" id="PF00534"/>
    </source>
</evidence>
<protein>
    <submittedName>
        <fullName evidence="2">Glycosyltransferase</fullName>
    </submittedName>
</protein>
<name>A0A951QIQ6_9CYAN</name>
<reference evidence="2" key="2">
    <citation type="journal article" date="2022" name="Microbiol. Resour. Announc.">
        <title>Metagenome Sequencing to Explore Phylogenomics of Terrestrial Cyanobacteria.</title>
        <authorList>
            <person name="Ward R.D."/>
            <person name="Stajich J.E."/>
            <person name="Johansen J.R."/>
            <person name="Huntemann M."/>
            <person name="Clum A."/>
            <person name="Foster B."/>
            <person name="Foster B."/>
            <person name="Roux S."/>
            <person name="Palaniappan K."/>
            <person name="Varghese N."/>
            <person name="Mukherjee S."/>
            <person name="Reddy T.B.K."/>
            <person name="Daum C."/>
            <person name="Copeland A."/>
            <person name="Chen I.A."/>
            <person name="Ivanova N.N."/>
            <person name="Kyrpides N.C."/>
            <person name="Shapiro N."/>
            <person name="Eloe-Fadrosh E.A."/>
            <person name="Pietrasiak N."/>
        </authorList>
    </citation>
    <scope>NUCLEOTIDE SEQUENCE</scope>
    <source>
        <strain evidence="2">GSE-NOS-MK-12-04C</strain>
    </source>
</reference>
<dbReference type="Gene3D" id="3.40.50.2000">
    <property type="entry name" value="Glycogen Phosphorylase B"/>
    <property type="match status" value="2"/>
</dbReference>
<evidence type="ECO:0000313" key="2">
    <source>
        <dbReference type="EMBL" id="MBW4666636.1"/>
    </source>
</evidence>
<dbReference type="PANTHER" id="PTHR12526">
    <property type="entry name" value="GLYCOSYLTRANSFERASE"/>
    <property type="match status" value="1"/>
</dbReference>
<reference evidence="2" key="1">
    <citation type="submission" date="2021-05" db="EMBL/GenBank/DDBJ databases">
        <authorList>
            <person name="Pietrasiak N."/>
            <person name="Ward R."/>
            <person name="Stajich J.E."/>
            <person name="Kurbessoian T."/>
        </authorList>
    </citation>
    <scope>NUCLEOTIDE SEQUENCE</scope>
    <source>
        <strain evidence="2">GSE-NOS-MK-12-04C</strain>
    </source>
</reference>
<dbReference type="CDD" id="cd03801">
    <property type="entry name" value="GT4_PimA-like"/>
    <property type="match status" value="1"/>
</dbReference>
<accession>A0A951QIQ6</accession>
<comment type="caution">
    <text evidence="2">The sequence shown here is derived from an EMBL/GenBank/DDBJ whole genome shotgun (WGS) entry which is preliminary data.</text>
</comment>
<sequence>MKILFYFGGFAPIGGIETFCKNLLCYLETKKYDCRLVCWGQKSSMIQKMGKSNIKIIRSPWQWGCKWNAPDWLLLPLGIQQSKNADVIFFGKLFSNKILKKIKSQISDRTKFVYMTPYKPVVPETIIEKTHLLETLDLFDLILVQVSAFQDDLRQIGYKGRIELVPYMSHHLSPIQPLPTMESGLKIGYLGRLVEDKNIPLLLESFTCFQQKYLQLSVTETPQKLPSLHIFGDGHLRGQLEQMAEKRGIKSFVVFHGSIPNSQVSEAIASCHLFAFTSRVEGQPLAALEILSYGRPIVASNVGAFPEMLLESRFGKLVESATPENFAHAILEVANLLKEQVILPETVRAAYLEQHSANQVGEKYEKLINSLY</sequence>
<dbReference type="SUPFAM" id="SSF53756">
    <property type="entry name" value="UDP-Glycosyltransferase/glycogen phosphorylase"/>
    <property type="match status" value="1"/>
</dbReference>
<gene>
    <name evidence="2" type="ORF">KME60_04130</name>
</gene>
<dbReference type="Proteomes" id="UP000729701">
    <property type="component" value="Unassembled WGS sequence"/>
</dbReference>
<dbReference type="EMBL" id="JAHHGZ010000003">
    <property type="protein sequence ID" value="MBW4666636.1"/>
    <property type="molecule type" value="Genomic_DNA"/>
</dbReference>
<proteinExistence type="predicted"/>
<organism evidence="2 3">
    <name type="scientific">Cyanomargarita calcarea GSE-NOS-MK-12-04C</name>
    <dbReference type="NCBI Taxonomy" id="2839659"/>
    <lineage>
        <taxon>Bacteria</taxon>
        <taxon>Bacillati</taxon>
        <taxon>Cyanobacteriota</taxon>
        <taxon>Cyanophyceae</taxon>
        <taxon>Nostocales</taxon>
        <taxon>Cyanomargaritaceae</taxon>
        <taxon>Cyanomargarita</taxon>
    </lineage>
</organism>
<evidence type="ECO:0000313" key="3">
    <source>
        <dbReference type="Proteomes" id="UP000729701"/>
    </source>
</evidence>
<dbReference type="AlphaFoldDB" id="A0A951QIQ6"/>
<feature type="domain" description="Glycosyl transferase family 1" evidence="1">
    <location>
        <begin position="185"/>
        <end position="335"/>
    </location>
</feature>
<dbReference type="GO" id="GO:0016757">
    <property type="term" value="F:glycosyltransferase activity"/>
    <property type="evidence" value="ECO:0007669"/>
    <property type="project" value="InterPro"/>
</dbReference>